<evidence type="ECO:0000256" key="2">
    <source>
        <dbReference type="ARBA" id="ARBA00006555"/>
    </source>
</evidence>
<dbReference type="Pfam" id="PF03544">
    <property type="entry name" value="TonB_C"/>
    <property type="match status" value="1"/>
</dbReference>
<dbReference type="PROSITE" id="PS52015">
    <property type="entry name" value="TONB_CTD"/>
    <property type="match status" value="1"/>
</dbReference>
<keyword evidence="5 10" id="KW-0997">Cell inner membrane</keyword>
<accession>A0A0F6RBZ0</accession>
<sequence>MLRVILSALFAFGIVVGLFLLMNFLISTNSKKDEVENVKVEVAFVEEDKQVQRKERRPPKKPPPPKEPPPPQQQVQQKQQKVVTALVDIKIDNIDASMDGTGIYIGGLGQGQADFAGMGDGEAIPVYQPQPEYPVQASLKGITGYVLFTMDIGPDGSPSNISVEDESPRGVFRRNAMRAIRKWKFKPRIVNGQPIPQRNMRYKMEFELDQQ</sequence>
<keyword evidence="8 10" id="KW-1133">Transmembrane helix</keyword>
<keyword evidence="7 10" id="KW-0653">Protein transport</keyword>
<dbReference type="AlphaFoldDB" id="A0A0F6RBZ0"/>
<evidence type="ECO:0000256" key="5">
    <source>
        <dbReference type="ARBA" id="ARBA00022519"/>
    </source>
</evidence>
<dbReference type="GO" id="GO:0005886">
    <property type="term" value="C:plasma membrane"/>
    <property type="evidence" value="ECO:0007669"/>
    <property type="project" value="UniProtKB-SubCell"/>
</dbReference>
<dbReference type="SUPFAM" id="SSF74653">
    <property type="entry name" value="TolA/TonB C-terminal domain"/>
    <property type="match status" value="1"/>
</dbReference>
<keyword evidence="10" id="KW-0735">Signal-anchor</keyword>
<dbReference type="GO" id="GO:0030288">
    <property type="term" value="C:outer membrane-bounded periplasmic space"/>
    <property type="evidence" value="ECO:0007669"/>
    <property type="project" value="InterPro"/>
</dbReference>
<protein>
    <recommendedName>
        <fullName evidence="10">Protein TonB</fullName>
    </recommendedName>
</protein>
<feature type="region of interest" description="Disordered" evidence="11">
    <location>
        <begin position="49"/>
        <end position="77"/>
    </location>
</feature>
<dbReference type="GO" id="GO:0055085">
    <property type="term" value="P:transmembrane transport"/>
    <property type="evidence" value="ECO:0007669"/>
    <property type="project" value="InterPro"/>
</dbReference>
<comment type="subcellular location">
    <subcellularLocation>
        <location evidence="1 10">Cell inner membrane</location>
        <topology evidence="1 10">Single-pass membrane protein</topology>
        <orientation evidence="1 10">Periplasmic side</orientation>
    </subcellularLocation>
</comment>
<dbReference type="Proteomes" id="UP000034071">
    <property type="component" value="Chromosome"/>
</dbReference>
<evidence type="ECO:0000313" key="14">
    <source>
        <dbReference type="Proteomes" id="UP000034071"/>
    </source>
</evidence>
<dbReference type="HOGENOM" id="CLU_108529_1_0_6"/>
<dbReference type="EMBL" id="CP010975">
    <property type="protein sequence ID" value="AKE51581.1"/>
    <property type="molecule type" value="Genomic_DNA"/>
</dbReference>
<dbReference type="GO" id="GO:0015891">
    <property type="term" value="P:siderophore transport"/>
    <property type="evidence" value="ECO:0007669"/>
    <property type="project" value="InterPro"/>
</dbReference>
<dbReference type="RefSeq" id="WP_046560753.1">
    <property type="nucleotide sequence ID" value="NZ_CP010975.1"/>
</dbReference>
<evidence type="ECO:0000256" key="1">
    <source>
        <dbReference type="ARBA" id="ARBA00004383"/>
    </source>
</evidence>
<evidence type="ECO:0000313" key="13">
    <source>
        <dbReference type="EMBL" id="AKE51581.1"/>
    </source>
</evidence>
<dbReference type="InterPro" id="IPR006260">
    <property type="entry name" value="TonB/TolA_C"/>
</dbReference>
<comment type="similarity">
    <text evidence="2 10">Belongs to the TonB family.</text>
</comment>
<evidence type="ECO:0000256" key="3">
    <source>
        <dbReference type="ARBA" id="ARBA00022448"/>
    </source>
</evidence>
<dbReference type="KEGG" id="kge:TQ33_0601"/>
<keyword evidence="4 10" id="KW-1003">Cell membrane</keyword>
<evidence type="ECO:0000256" key="6">
    <source>
        <dbReference type="ARBA" id="ARBA00022692"/>
    </source>
</evidence>
<reference evidence="13 14" key="1">
    <citation type="submission" date="2015-02" db="EMBL/GenBank/DDBJ databases">
        <title>Complete genome sequence of Kangiella geojedonensis strain YCS-5T.</title>
        <authorList>
            <person name="Kim K.M."/>
        </authorList>
    </citation>
    <scope>NUCLEOTIDE SEQUENCE [LARGE SCALE GENOMIC DNA]</scope>
    <source>
        <strain evidence="13 14">YCS-5</strain>
    </source>
</reference>
<name>A0A0F6RBZ0_9GAMM</name>
<dbReference type="OrthoDB" id="1628901at2"/>
<organism evidence="13 14">
    <name type="scientific">Kangiella geojedonensis</name>
    <dbReference type="NCBI Taxonomy" id="914150"/>
    <lineage>
        <taxon>Bacteria</taxon>
        <taxon>Pseudomonadati</taxon>
        <taxon>Pseudomonadota</taxon>
        <taxon>Gammaproteobacteria</taxon>
        <taxon>Kangiellales</taxon>
        <taxon>Kangiellaceae</taxon>
        <taxon>Kangiella</taxon>
    </lineage>
</organism>
<dbReference type="PANTHER" id="PTHR33446">
    <property type="entry name" value="PROTEIN TONB-RELATED"/>
    <property type="match status" value="1"/>
</dbReference>
<keyword evidence="6 10" id="KW-0812">Transmembrane</keyword>
<keyword evidence="14" id="KW-1185">Reference proteome</keyword>
<dbReference type="InterPro" id="IPR037682">
    <property type="entry name" value="TonB_C"/>
</dbReference>
<dbReference type="Gene3D" id="3.30.1150.10">
    <property type="match status" value="1"/>
</dbReference>
<keyword evidence="3 10" id="KW-0813">Transport</keyword>
<dbReference type="STRING" id="914150.TQ33_0601"/>
<dbReference type="InterPro" id="IPR003538">
    <property type="entry name" value="TonB"/>
</dbReference>
<dbReference type="NCBIfam" id="TIGR01352">
    <property type="entry name" value="tonB_Cterm"/>
    <property type="match status" value="1"/>
</dbReference>
<dbReference type="PANTHER" id="PTHR33446:SF14">
    <property type="entry name" value="PROTEIN TONB"/>
    <property type="match status" value="1"/>
</dbReference>
<keyword evidence="9 10" id="KW-0472">Membrane</keyword>
<dbReference type="PRINTS" id="PR01374">
    <property type="entry name" value="TONBPROTEIN"/>
</dbReference>
<evidence type="ECO:0000256" key="8">
    <source>
        <dbReference type="ARBA" id="ARBA00022989"/>
    </source>
</evidence>
<evidence type="ECO:0000256" key="10">
    <source>
        <dbReference type="RuleBase" id="RU362123"/>
    </source>
</evidence>
<evidence type="ECO:0000256" key="4">
    <source>
        <dbReference type="ARBA" id="ARBA00022475"/>
    </source>
</evidence>
<dbReference type="GO" id="GO:0015031">
    <property type="term" value="P:protein transport"/>
    <property type="evidence" value="ECO:0007669"/>
    <property type="project" value="UniProtKB-UniRule"/>
</dbReference>
<evidence type="ECO:0000256" key="7">
    <source>
        <dbReference type="ARBA" id="ARBA00022927"/>
    </source>
</evidence>
<feature type="transmembrane region" description="Helical" evidence="10">
    <location>
        <begin position="6"/>
        <end position="26"/>
    </location>
</feature>
<dbReference type="GO" id="GO:0031992">
    <property type="term" value="F:energy transducer activity"/>
    <property type="evidence" value="ECO:0007669"/>
    <property type="project" value="InterPro"/>
</dbReference>
<feature type="compositionally biased region" description="Pro residues" evidence="11">
    <location>
        <begin position="61"/>
        <end position="72"/>
    </location>
</feature>
<proteinExistence type="inferred from homology"/>
<evidence type="ECO:0000259" key="12">
    <source>
        <dbReference type="PROSITE" id="PS52015"/>
    </source>
</evidence>
<gene>
    <name evidence="13" type="ORF">TQ33_0601</name>
</gene>
<dbReference type="InterPro" id="IPR051045">
    <property type="entry name" value="TonB-dependent_transducer"/>
</dbReference>
<feature type="domain" description="TonB C-terminal" evidence="12">
    <location>
        <begin position="118"/>
        <end position="211"/>
    </location>
</feature>
<comment type="function">
    <text evidence="10">Interacts with outer membrane receptor proteins that carry out high-affinity binding and energy dependent uptake into the periplasmic space of specific substrates. It could act to transduce energy from the cytoplasmic membrane to specific energy-requiring processes in the outer membrane, resulting in the release into the periplasm of ligands bound by these outer membrane proteins.</text>
</comment>
<evidence type="ECO:0000256" key="11">
    <source>
        <dbReference type="SAM" id="MobiDB-lite"/>
    </source>
</evidence>
<evidence type="ECO:0000256" key="9">
    <source>
        <dbReference type="ARBA" id="ARBA00023136"/>
    </source>
</evidence>